<feature type="domain" description="DUF4167" evidence="2">
    <location>
        <begin position="6"/>
        <end position="73"/>
    </location>
</feature>
<dbReference type="OrthoDB" id="9816310at2"/>
<accession>A0A4Q7DPM6</accession>
<gene>
    <name evidence="3" type="ORF">EQU50_01565</name>
</gene>
<keyword evidence="4" id="KW-1185">Reference proteome</keyword>
<dbReference type="Pfam" id="PF13763">
    <property type="entry name" value="DUF4167"/>
    <property type="match status" value="1"/>
</dbReference>
<feature type="region of interest" description="Disordered" evidence="1">
    <location>
        <begin position="66"/>
        <end position="110"/>
    </location>
</feature>
<feature type="compositionally biased region" description="Basic and acidic residues" evidence="1">
    <location>
        <begin position="80"/>
        <end position="89"/>
    </location>
</feature>
<dbReference type="Proteomes" id="UP000293550">
    <property type="component" value="Unassembled WGS sequence"/>
</dbReference>
<evidence type="ECO:0000313" key="3">
    <source>
        <dbReference type="EMBL" id="RZI46966.1"/>
    </source>
</evidence>
<dbReference type="EMBL" id="SCFB01000002">
    <property type="protein sequence ID" value="RZI46966.1"/>
    <property type="molecule type" value="Genomic_DNA"/>
</dbReference>
<feature type="compositionally biased region" description="Polar residues" evidence="1">
    <location>
        <begin position="1"/>
        <end position="11"/>
    </location>
</feature>
<dbReference type="AlphaFoldDB" id="A0A4Q7DPM6"/>
<protein>
    <submittedName>
        <fullName evidence="3">DUF4167 domain-containing protein</fullName>
    </submittedName>
</protein>
<comment type="caution">
    <text evidence="3">The sequence shown here is derived from an EMBL/GenBank/DDBJ whole genome shotgun (WGS) entry which is preliminary data.</text>
</comment>
<organism evidence="3 4">
    <name type="scientific">Candidatus Finniella inopinata</name>
    <dbReference type="NCBI Taxonomy" id="1696036"/>
    <lineage>
        <taxon>Bacteria</taxon>
        <taxon>Pseudomonadati</taxon>
        <taxon>Pseudomonadota</taxon>
        <taxon>Alphaproteobacteria</taxon>
        <taxon>Holosporales</taxon>
        <taxon>Candidatus Paracaedibacteraceae</taxon>
        <taxon>Candidatus Finniella</taxon>
    </lineage>
</organism>
<reference evidence="3 4" key="1">
    <citation type="submission" date="2018-10" db="EMBL/GenBank/DDBJ databases">
        <title>An updated phylogeny of the Alphaproteobacteria reveals that the parasitic Rickettsiales and Holosporales have independent origins.</title>
        <authorList>
            <person name="Munoz-Gomez S.A."/>
            <person name="Hess S."/>
            <person name="Burger G."/>
            <person name="Lang B.F."/>
            <person name="Susko E."/>
            <person name="Slamovits C.H."/>
            <person name="Roger A.J."/>
        </authorList>
    </citation>
    <scope>NUCLEOTIDE SEQUENCE [LARGE SCALE GENOMIC DNA]</scope>
    <source>
        <strain evidence="3">HOLO01</strain>
    </source>
</reference>
<evidence type="ECO:0000313" key="4">
    <source>
        <dbReference type="Proteomes" id="UP000293550"/>
    </source>
</evidence>
<proteinExistence type="predicted"/>
<feature type="region of interest" description="Disordered" evidence="1">
    <location>
        <begin position="1"/>
        <end position="31"/>
    </location>
</feature>
<sequence>MSNNEQTSNFEPSRHENSKPRPQNNGPRNYQHLFDKYMNLAREALSCGDRVAAEYNYQHADHYLRVLNERQSQRPAPQQPDRDANRQENADVETAPESKIESGVEQEPQS</sequence>
<evidence type="ECO:0000259" key="2">
    <source>
        <dbReference type="Pfam" id="PF13763"/>
    </source>
</evidence>
<dbReference type="InterPro" id="IPR025430">
    <property type="entry name" value="DUF4167"/>
</dbReference>
<name>A0A4Q7DPM6_9PROT</name>
<evidence type="ECO:0000256" key="1">
    <source>
        <dbReference type="SAM" id="MobiDB-lite"/>
    </source>
</evidence>